<keyword evidence="1" id="KW-0963">Cytoplasm</keyword>
<dbReference type="InterPro" id="IPR029063">
    <property type="entry name" value="SAM-dependent_MTases_sf"/>
</dbReference>
<dbReference type="AlphaFoldDB" id="A0A1K0G2Q5"/>
<keyword evidence="5" id="KW-1185">Reference proteome</keyword>
<dbReference type="SUPFAM" id="SSF53335">
    <property type="entry name" value="S-adenosyl-L-methionine-dependent methyltransferases"/>
    <property type="match status" value="1"/>
</dbReference>
<reference evidence="4" key="2">
    <citation type="submission" date="2016-04" db="EMBL/GenBank/DDBJ databases">
        <authorList>
            <person name="Guldener U."/>
            <person name="Guldener U."/>
        </authorList>
    </citation>
    <scope>NUCLEOTIDE SEQUENCE [LARGE SCALE GENOMIC DNA]</scope>
    <source>
        <strain evidence="4">UB2112</strain>
    </source>
</reference>
<name>A0A1K0G2Q5_9BASI</name>
<feature type="binding site" evidence="1">
    <location>
        <position position="255"/>
    </location>
    <ligand>
        <name>S-adenosyl-L-methionine</name>
        <dbReference type="ChEBI" id="CHEBI:59789"/>
    </ligand>
</feature>
<proteinExistence type="inferred from homology"/>
<evidence type="ECO:0000313" key="2">
    <source>
        <dbReference type="EMBL" id="SAM81700.1"/>
    </source>
</evidence>
<comment type="function">
    <text evidence="1">S-adenosyl-L-methionine-dependent protein-lysine N-methyltransferase that methylates elongation factor 1-alpha.</text>
</comment>
<protein>
    <recommendedName>
        <fullName evidence="1">Protein-lysine N-methyltransferase EFM6</fullName>
        <ecNumber evidence="1">2.1.1.-</ecNumber>
    </recommendedName>
    <alternativeName>
        <fullName evidence="1">Elongation factor methyltransferase 6</fullName>
    </alternativeName>
</protein>
<comment type="similarity">
    <text evidence="1">Belongs to the class I-like SAM-binding methyltransferase superfamily. METTL21 family. EFM6 subfamily.</text>
</comment>
<feature type="binding site" evidence="1">
    <location>
        <position position="192"/>
    </location>
    <ligand>
        <name>S-adenosyl-L-methionine</name>
        <dbReference type="ChEBI" id="CHEBI:59789"/>
    </ligand>
</feature>
<dbReference type="Pfam" id="PF10294">
    <property type="entry name" value="Methyltransf_16"/>
    <property type="match status" value="1"/>
</dbReference>
<dbReference type="Proteomes" id="UP000658997">
    <property type="component" value="Unassembled WGS sequence"/>
</dbReference>
<dbReference type="Proteomes" id="UP000179920">
    <property type="component" value="Chromosome V"/>
</dbReference>
<dbReference type="InterPro" id="IPR033684">
    <property type="entry name" value="EFM6"/>
</dbReference>
<dbReference type="PANTHER" id="PTHR14614">
    <property type="entry name" value="HEPATOCELLULAR CARCINOMA-ASSOCIATED ANTIGEN"/>
    <property type="match status" value="1"/>
</dbReference>
<dbReference type="HAMAP" id="MF_03198">
    <property type="entry name" value="Methyltr_EFM6"/>
    <property type="match status" value="1"/>
</dbReference>
<organism evidence="2 4">
    <name type="scientific">Ustilago bromivora</name>
    <dbReference type="NCBI Taxonomy" id="307758"/>
    <lineage>
        <taxon>Eukaryota</taxon>
        <taxon>Fungi</taxon>
        <taxon>Dikarya</taxon>
        <taxon>Basidiomycota</taxon>
        <taxon>Ustilaginomycotina</taxon>
        <taxon>Ustilaginomycetes</taxon>
        <taxon>Ustilaginales</taxon>
        <taxon>Ustilaginaceae</taxon>
        <taxon>Ustilago</taxon>
    </lineage>
</organism>
<feature type="binding site" evidence="1">
    <location>
        <position position="119"/>
    </location>
    <ligand>
        <name>S-adenosyl-L-methionine</name>
        <dbReference type="ChEBI" id="CHEBI:59789"/>
    </ligand>
</feature>
<keyword evidence="1" id="KW-0808">Transferase</keyword>
<dbReference type="Gene3D" id="3.40.50.150">
    <property type="entry name" value="Vaccinia Virus protein VP39"/>
    <property type="match status" value="1"/>
</dbReference>
<gene>
    <name evidence="1" type="primary">EFM6</name>
    <name evidence="3" type="ORF">UBRO2_00440</name>
    <name evidence="2" type="ORF">UBRO_03189</name>
</gene>
<dbReference type="InterPro" id="IPR019410">
    <property type="entry name" value="Methyltransf_16"/>
</dbReference>
<feature type="binding site" evidence="1">
    <location>
        <begin position="168"/>
        <end position="170"/>
    </location>
    <ligand>
        <name>S-adenosyl-L-methionine</name>
        <dbReference type="ChEBI" id="CHEBI:59789"/>
    </ligand>
</feature>
<dbReference type="GO" id="GO:0032259">
    <property type="term" value="P:methylation"/>
    <property type="evidence" value="ECO:0007669"/>
    <property type="project" value="UniProtKB-KW"/>
</dbReference>
<evidence type="ECO:0000313" key="4">
    <source>
        <dbReference type="Proteomes" id="UP000179920"/>
    </source>
</evidence>
<dbReference type="OrthoDB" id="407325at2759"/>
<evidence type="ECO:0000313" key="5">
    <source>
        <dbReference type="Proteomes" id="UP000658997"/>
    </source>
</evidence>
<accession>A0A1K0G2Q5</accession>
<dbReference type="PANTHER" id="PTHR14614:SF132">
    <property type="entry name" value="PROTEIN-LYSINE METHYLTRANSFERASE C42C1.13"/>
    <property type="match status" value="1"/>
</dbReference>
<keyword evidence="1" id="KW-0949">S-adenosyl-L-methionine</keyword>
<dbReference type="EC" id="2.1.1.-" evidence="1"/>
<feature type="binding site" evidence="1">
    <location>
        <position position="236"/>
    </location>
    <ligand>
        <name>S-adenosyl-L-methionine</name>
        <dbReference type="ChEBI" id="CHEBI:59789"/>
    </ligand>
</feature>
<comment type="subcellular location">
    <subcellularLocation>
        <location evidence="1">Cytoplasm</location>
    </subcellularLocation>
</comment>
<reference evidence="2" key="1">
    <citation type="submission" date="2016-04" db="EMBL/GenBank/DDBJ databases">
        <authorList>
            <person name="Evans L.H."/>
            <person name="Alamgir A."/>
            <person name="Owens N."/>
            <person name="Weber N.D."/>
            <person name="Virtaneva K."/>
            <person name="Barbian K."/>
            <person name="Babar A."/>
            <person name="Rosenke K."/>
        </authorList>
    </citation>
    <scope>NUCLEOTIDE SEQUENCE</scope>
    <source>
        <strain evidence="2">UB2112</strain>
    </source>
</reference>
<dbReference type="GO" id="GO:0005737">
    <property type="term" value="C:cytoplasm"/>
    <property type="evidence" value="ECO:0007669"/>
    <property type="project" value="UniProtKB-SubCell"/>
</dbReference>
<reference evidence="3" key="3">
    <citation type="submission" date="2018-08" db="EMBL/GenBank/DDBJ databases">
        <authorList>
            <person name="Guldener U."/>
        </authorList>
    </citation>
    <scope>NUCLEOTIDE SEQUENCE</scope>
    <source>
        <strain evidence="3">UB2</strain>
    </source>
</reference>
<evidence type="ECO:0000256" key="1">
    <source>
        <dbReference type="HAMAP-Rule" id="MF_03198"/>
    </source>
</evidence>
<sequence length="332" mass="37433">MPPAEEKDIAKLLRQEEELDALDPLRHFLAPSSPTLASSTCNADTTDIRDLTSSNDYSIIPQQIESIIEKRTTIRYYKDLSRRPELISDPSPDADGRDKEWWDVALKLDMTKGCGGKIWPAAEVLGAYIAGKYSRIEESKGGKEGEEKNKGYYKNGFDWRGKTIIELGSGTGLVGYLVHALCLSNTRILVTDQDVMLPLMRENLLLNFLSPSSSFSQSTSTNTETGGLVEVAELDWDTAPGPKFTSPQPDVLLLADCVYLESAFQPLIDTMAALSTKDTEILFCYQKRRKADRHFFAMLKKGFVFEDVADDNEERRKEYRRQGTQLLRIRKK</sequence>
<keyword evidence="1" id="KW-0489">Methyltransferase</keyword>
<dbReference type="EMBL" id="LT558121">
    <property type="protein sequence ID" value="SAM81700.1"/>
    <property type="molecule type" value="Genomic_DNA"/>
</dbReference>
<dbReference type="EMBL" id="ULHB01000004">
    <property type="protein sequence ID" value="SYW75030.1"/>
    <property type="molecule type" value="Genomic_DNA"/>
</dbReference>
<evidence type="ECO:0000313" key="3">
    <source>
        <dbReference type="EMBL" id="SYW75030.1"/>
    </source>
</evidence>
<dbReference type="GO" id="GO:0016279">
    <property type="term" value="F:protein-lysine N-methyltransferase activity"/>
    <property type="evidence" value="ECO:0007669"/>
    <property type="project" value="UniProtKB-UniRule"/>
</dbReference>